<protein>
    <recommendedName>
        <fullName evidence="3">RHD3/Sey1</fullName>
    </recommendedName>
</protein>
<dbReference type="InterPro" id="IPR027417">
    <property type="entry name" value="P-loop_NTPase"/>
</dbReference>
<dbReference type="AlphaFoldDB" id="A0A397U581"/>
<dbReference type="EMBL" id="QKWP01002298">
    <property type="protein sequence ID" value="RIB03909.1"/>
    <property type="molecule type" value="Genomic_DNA"/>
</dbReference>
<dbReference type="Gene3D" id="3.40.50.300">
    <property type="entry name" value="P-loop containing nucleotide triphosphate hydrolases"/>
    <property type="match status" value="1"/>
</dbReference>
<evidence type="ECO:0000313" key="1">
    <source>
        <dbReference type="EMBL" id="RIB03909.1"/>
    </source>
</evidence>
<reference evidence="1 2" key="1">
    <citation type="submission" date="2018-06" db="EMBL/GenBank/DDBJ databases">
        <title>Comparative genomics reveals the genomic features of Rhizophagus irregularis, R. cerebriforme, R. diaphanum and Gigaspora rosea, and their symbiotic lifestyle signature.</title>
        <authorList>
            <person name="Morin E."/>
            <person name="San Clemente H."/>
            <person name="Chen E.C.H."/>
            <person name="De La Providencia I."/>
            <person name="Hainaut M."/>
            <person name="Kuo A."/>
            <person name="Kohler A."/>
            <person name="Murat C."/>
            <person name="Tang N."/>
            <person name="Roy S."/>
            <person name="Loubradou J."/>
            <person name="Henrissat B."/>
            <person name="Grigoriev I.V."/>
            <person name="Corradi N."/>
            <person name="Roux C."/>
            <person name="Martin F.M."/>
        </authorList>
    </citation>
    <scope>NUCLEOTIDE SEQUENCE [LARGE SCALE GENOMIC DNA]</scope>
    <source>
        <strain evidence="1 2">DAOM 194757</strain>
    </source>
</reference>
<dbReference type="STRING" id="44941.A0A397U581"/>
<organism evidence="1 2">
    <name type="scientific">Gigaspora rosea</name>
    <dbReference type="NCBI Taxonomy" id="44941"/>
    <lineage>
        <taxon>Eukaryota</taxon>
        <taxon>Fungi</taxon>
        <taxon>Fungi incertae sedis</taxon>
        <taxon>Mucoromycota</taxon>
        <taxon>Glomeromycotina</taxon>
        <taxon>Glomeromycetes</taxon>
        <taxon>Diversisporales</taxon>
        <taxon>Gigasporaceae</taxon>
        <taxon>Gigaspora</taxon>
    </lineage>
</organism>
<sequence>MSYRHTFYKEKELDVLIIDSEGMGSTAAKYISRRTDFDKKMTLLGLMCSQILIVNTKGLTRDISDTLEVSSYHLDALSNRDSNKPRVCFVLRDMKDAKKAQQDTFSNIRGSLKMMFNEIPGCYEMDDFMIVEERDVHLLENAFACSFDDFYPQSMITDGESENFHYPAETFPIKISKLRKELLDSALIPSENHRSQIFKNVYGFITHMQAVWKEIDVRGSFLHFKDSKTILQWSAMKKLVHGYGETKIKSYKENASNFIREQTSKEQWNEDIDTAFERNLTQETDRWCTETIADFKEKISNQYEPQIIDEGENNIKAAFAAEKRKLKAIYAKRQRESKESWLIKSATMRIGETVGKIFREHKDKTPEEFRNIFSDSKREELFRKR</sequence>
<name>A0A397U581_9GLOM</name>
<evidence type="ECO:0000313" key="2">
    <source>
        <dbReference type="Proteomes" id="UP000266673"/>
    </source>
</evidence>
<proteinExistence type="predicted"/>
<dbReference type="Proteomes" id="UP000266673">
    <property type="component" value="Unassembled WGS sequence"/>
</dbReference>
<evidence type="ECO:0008006" key="3">
    <source>
        <dbReference type="Google" id="ProtNLM"/>
    </source>
</evidence>
<comment type="caution">
    <text evidence="1">The sequence shown here is derived from an EMBL/GenBank/DDBJ whole genome shotgun (WGS) entry which is preliminary data.</text>
</comment>
<keyword evidence="2" id="KW-1185">Reference proteome</keyword>
<dbReference type="OrthoDB" id="1597724at2759"/>
<gene>
    <name evidence="1" type="ORF">C2G38_2048886</name>
</gene>
<accession>A0A397U581</accession>